<feature type="compositionally biased region" description="Polar residues" evidence="12">
    <location>
        <begin position="1"/>
        <end position="10"/>
    </location>
</feature>
<feature type="coiled-coil region" evidence="11">
    <location>
        <begin position="655"/>
        <end position="682"/>
    </location>
</feature>
<comment type="similarity">
    <text evidence="2 10">Belongs to the cation transport ATPase (P-type) (TC 3.A.3) family. Type IB subfamily.</text>
</comment>
<dbReference type="InterPro" id="IPR023214">
    <property type="entry name" value="HAD_sf"/>
</dbReference>
<evidence type="ECO:0000313" key="14">
    <source>
        <dbReference type="EMBL" id="KAK1737617.1"/>
    </source>
</evidence>
<dbReference type="Gene3D" id="3.40.1110.10">
    <property type="entry name" value="Calcium-transporting ATPase, cytoplasmic domain N"/>
    <property type="match status" value="1"/>
</dbReference>
<dbReference type="GO" id="GO:0046872">
    <property type="term" value="F:metal ion binding"/>
    <property type="evidence" value="ECO:0007669"/>
    <property type="project" value="UniProtKB-KW"/>
</dbReference>
<feature type="region of interest" description="Disordered" evidence="12">
    <location>
        <begin position="1"/>
        <end position="27"/>
    </location>
</feature>
<evidence type="ECO:0000256" key="4">
    <source>
        <dbReference type="ARBA" id="ARBA00022723"/>
    </source>
</evidence>
<dbReference type="Pfam" id="PF00122">
    <property type="entry name" value="E1-E2_ATPase"/>
    <property type="match status" value="1"/>
</dbReference>
<dbReference type="SUPFAM" id="SSF56784">
    <property type="entry name" value="HAD-like"/>
    <property type="match status" value="1"/>
</dbReference>
<dbReference type="InterPro" id="IPR044492">
    <property type="entry name" value="P_typ_ATPase_HD_dom"/>
</dbReference>
<keyword evidence="4 10" id="KW-0479">Metal-binding</keyword>
<dbReference type="Pfam" id="PF00702">
    <property type="entry name" value="Hydrolase"/>
    <property type="match status" value="1"/>
</dbReference>
<dbReference type="InterPro" id="IPR018303">
    <property type="entry name" value="ATPase_P-typ_P_site"/>
</dbReference>
<dbReference type="InterPro" id="IPR059000">
    <property type="entry name" value="ATPase_P-type_domA"/>
</dbReference>
<feature type="transmembrane region" description="Helical" evidence="10">
    <location>
        <begin position="478"/>
        <end position="500"/>
    </location>
</feature>
<evidence type="ECO:0000256" key="2">
    <source>
        <dbReference type="ARBA" id="ARBA00006024"/>
    </source>
</evidence>
<keyword evidence="9 10" id="KW-0472">Membrane</keyword>
<dbReference type="Gene3D" id="2.70.150.10">
    <property type="entry name" value="Calcium-transporting ATPase, cytoplasmic transduction domain A"/>
    <property type="match status" value="1"/>
</dbReference>
<dbReference type="PRINTS" id="PR00119">
    <property type="entry name" value="CATATPASE"/>
</dbReference>
<sequence>MDINQMQFANGLQHHKKKKKKTSTKNNDDVTTFFSPVLFCGECSPCAAPPPAIGDVWLTDDDEESNIEAITSTANSPIRLRIDSGHEATGRMDVLRTLLMDLDGVTHVHMLPPPLATDSNVEETNGSNANASSPPRVIRIDYNPSTKPSTTTSVISTQNPQEAKQKGSESDLVYQAIMSRLLEARFEYTVLPNDEEVGIRSDSTHKIHSISQLLPNKKDSSTTSKVKLTKSCRTRLRVSGICCSSEIPPIRAILKPLPGVRKLGVNVAIKMVYIDHDPTIITAELLAAALNEQRFGAEIETDGASSSLTTNGDDATQTSSFESIMNLPRSKFVESTFVIPGLVTYTQDKMDTCPIGKVLRQNFFKHHLRTFHLHAQSQTLKVEHDPSLLTAERIYNTLVSGLKDDAWGRIELAHDGATEGLTLPVLSNERRDDNEGNDFLDEGGRRLYCFRGLKVNILLSGLCWILSLLSYVGDSWRFLQYAGIGAVFFGLPPVAMKAYLTMRRCQFDANCMMVTAALGSLALGEYDEAASVSFLFSISEWLEARATKKARRALGEIVSLRPDYANVIDPATGDIVIIPASNLPVGCRVSVRTGDKVPADGVVVEGTSSVDESSLTGEARPVEKHPGEEVSSGSINVGSSQLVIRTSSTVGDSALSRLIELIEEAQANASETEKLVDAFAKKYTPFVLVIAFCLCTVPWFFGEEVGRYWSLNGLIFIIIACPCALTISTPVTYSAGLAATAKRGIIIKGGSRLECLGHVKTVVFDKTGTLTTGRFSLSHLEAVGGSKSRKEILRLLAIMEAPSSHPLSACLVSAAKDEGVVLSETVCALQHTILKGEGVTATVDDERVYVGNARLFRRIGMYNIPQQYTDWATEWSDEGGTVGYIGIEGVGIIGMYCVKDTIREEAPSVVSTLHQSDVEVIMLTGDGQGAARAVGTQIGLDESCIQSQLLPEDKLHYVSSLKGSSTDRHPSLYGGKKLILMVGDGVNDAPALTVADIGVAMGEGAALAVEMSDVTLMDSNLTKLLFSMDIGAKVITTVKENIAFSIVVNLIAIVLTCFGKMTLLWAIVSDVGTMLLVTLNGMKLLSPRTIAAIERKQDGMLAVRTERKKDGERYENLNEVGSGDLELV</sequence>
<dbReference type="PROSITE" id="PS00154">
    <property type="entry name" value="ATPASE_E1_E2"/>
    <property type="match status" value="1"/>
</dbReference>
<name>A0AAD8Y236_9STRA</name>
<gene>
    <name evidence="14" type="ORF">QTG54_011903</name>
</gene>
<dbReference type="NCBIfam" id="TIGR01525">
    <property type="entry name" value="ATPase-IB_hvy"/>
    <property type="match status" value="1"/>
</dbReference>
<dbReference type="PANTHER" id="PTHR48085">
    <property type="entry name" value="CADMIUM/ZINC-TRANSPORTING ATPASE HMA2-RELATED"/>
    <property type="match status" value="1"/>
</dbReference>
<evidence type="ECO:0000256" key="10">
    <source>
        <dbReference type="RuleBase" id="RU362081"/>
    </source>
</evidence>
<evidence type="ECO:0000256" key="11">
    <source>
        <dbReference type="SAM" id="Coils"/>
    </source>
</evidence>
<evidence type="ECO:0000256" key="12">
    <source>
        <dbReference type="SAM" id="MobiDB-lite"/>
    </source>
</evidence>
<dbReference type="InterPro" id="IPR027256">
    <property type="entry name" value="P-typ_ATPase_IB"/>
</dbReference>
<evidence type="ECO:0000256" key="8">
    <source>
        <dbReference type="ARBA" id="ARBA00022989"/>
    </source>
</evidence>
<dbReference type="Gene3D" id="3.40.50.1000">
    <property type="entry name" value="HAD superfamily/HAD-like"/>
    <property type="match status" value="1"/>
</dbReference>
<keyword evidence="3 10" id="KW-0812">Transmembrane</keyword>
<feature type="compositionally biased region" description="Polar residues" evidence="12">
    <location>
        <begin position="120"/>
        <end position="133"/>
    </location>
</feature>
<evidence type="ECO:0000256" key="3">
    <source>
        <dbReference type="ARBA" id="ARBA00022692"/>
    </source>
</evidence>
<evidence type="ECO:0000313" key="15">
    <source>
        <dbReference type="Proteomes" id="UP001224775"/>
    </source>
</evidence>
<keyword evidence="15" id="KW-1185">Reference proteome</keyword>
<dbReference type="InterPro" id="IPR051014">
    <property type="entry name" value="Cation_Transport_ATPase_IB"/>
</dbReference>
<reference evidence="14" key="1">
    <citation type="submission" date="2023-06" db="EMBL/GenBank/DDBJ databases">
        <title>Survivors Of The Sea: Transcriptome response of Skeletonema marinoi to long-term dormancy.</title>
        <authorList>
            <person name="Pinder M.I.M."/>
            <person name="Kourtchenko O."/>
            <person name="Robertson E.K."/>
            <person name="Larsson T."/>
            <person name="Maumus F."/>
            <person name="Osuna-Cruz C.M."/>
            <person name="Vancaester E."/>
            <person name="Stenow R."/>
            <person name="Vandepoele K."/>
            <person name="Ploug H."/>
            <person name="Bruchert V."/>
            <person name="Godhe A."/>
            <person name="Topel M."/>
        </authorList>
    </citation>
    <scope>NUCLEOTIDE SEQUENCE</scope>
    <source>
        <strain evidence="14">R05AC</strain>
    </source>
</reference>
<dbReference type="InterPro" id="IPR023298">
    <property type="entry name" value="ATPase_P-typ_TM_dom_sf"/>
</dbReference>
<dbReference type="InterPro" id="IPR008250">
    <property type="entry name" value="ATPase_P-typ_transduc_dom_A_sf"/>
</dbReference>
<dbReference type="CDD" id="cd02079">
    <property type="entry name" value="P-type_ATPase_HM"/>
    <property type="match status" value="1"/>
</dbReference>
<feature type="compositionally biased region" description="Polar residues" evidence="12">
    <location>
        <begin position="143"/>
        <end position="162"/>
    </location>
</feature>
<evidence type="ECO:0000256" key="7">
    <source>
        <dbReference type="ARBA" id="ARBA00022967"/>
    </source>
</evidence>
<keyword evidence="5 10" id="KW-0547">Nucleotide-binding</keyword>
<feature type="transmembrane region" description="Helical" evidence="10">
    <location>
        <begin position="1042"/>
        <end position="1068"/>
    </location>
</feature>
<dbReference type="FunFam" id="2.70.150.10:FF:000002">
    <property type="entry name" value="Copper-transporting ATPase 1, putative"/>
    <property type="match status" value="1"/>
</dbReference>
<keyword evidence="7" id="KW-1278">Translocase</keyword>
<dbReference type="PROSITE" id="PS50846">
    <property type="entry name" value="HMA_2"/>
    <property type="match status" value="1"/>
</dbReference>
<keyword evidence="8 10" id="KW-1133">Transmembrane helix</keyword>
<dbReference type="GO" id="GO:0005524">
    <property type="term" value="F:ATP binding"/>
    <property type="evidence" value="ECO:0007669"/>
    <property type="project" value="UniProtKB-UniRule"/>
</dbReference>
<dbReference type="GO" id="GO:0016887">
    <property type="term" value="F:ATP hydrolysis activity"/>
    <property type="evidence" value="ECO:0007669"/>
    <property type="project" value="InterPro"/>
</dbReference>
<feature type="transmembrane region" description="Helical" evidence="10">
    <location>
        <begin position="455"/>
        <end position="472"/>
    </location>
</feature>
<dbReference type="InterPro" id="IPR006121">
    <property type="entry name" value="HMA_dom"/>
</dbReference>
<accession>A0AAD8Y236</accession>
<evidence type="ECO:0000259" key="13">
    <source>
        <dbReference type="PROSITE" id="PS50846"/>
    </source>
</evidence>
<dbReference type="SUPFAM" id="SSF81665">
    <property type="entry name" value="Calcium ATPase, transmembrane domain M"/>
    <property type="match status" value="1"/>
</dbReference>
<protein>
    <submittedName>
        <fullName evidence="14">Cadmium/zinc-transporting ATPase</fullName>
    </submittedName>
</protein>
<dbReference type="PANTHER" id="PTHR48085:SF5">
    <property type="entry name" value="CADMIUM_ZINC-TRANSPORTING ATPASE HMA4-RELATED"/>
    <property type="match status" value="1"/>
</dbReference>
<dbReference type="EMBL" id="JATAAI010000025">
    <property type="protein sequence ID" value="KAK1737617.1"/>
    <property type="molecule type" value="Genomic_DNA"/>
</dbReference>
<dbReference type="InterPro" id="IPR001757">
    <property type="entry name" value="P_typ_ATPase"/>
</dbReference>
<comment type="caution">
    <text evidence="14">The sequence shown here is derived from an EMBL/GenBank/DDBJ whole genome shotgun (WGS) entry which is preliminary data.</text>
</comment>
<keyword evidence="6 10" id="KW-0067">ATP-binding</keyword>
<dbReference type="SUPFAM" id="SSF81653">
    <property type="entry name" value="Calcium ATPase, transduction domain A"/>
    <property type="match status" value="1"/>
</dbReference>
<evidence type="ECO:0000256" key="1">
    <source>
        <dbReference type="ARBA" id="ARBA00004141"/>
    </source>
</evidence>
<evidence type="ECO:0000256" key="5">
    <source>
        <dbReference type="ARBA" id="ARBA00022741"/>
    </source>
</evidence>
<dbReference type="GO" id="GO:0016020">
    <property type="term" value="C:membrane"/>
    <property type="evidence" value="ECO:0007669"/>
    <property type="project" value="UniProtKB-SubCell"/>
</dbReference>
<keyword evidence="11" id="KW-0175">Coiled coil</keyword>
<feature type="region of interest" description="Disordered" evidence="12">
    <location>
        <begin position="120"/>
        <end position="167"/>
    </location>
</feature>
<organism evidence="14 15">
    <name type="scientific">Skeletonema marinoi</name>
    <dbReference type="NCBI Taxonomy" id="267567"/>
    <lineage>
        <taxon>Eukaryota</taxon>
        <taxon>Sar</taxon>
        <taxon>Stramenopiles</taxon>
        <taxon>Ochrophyta</taxon>
        <taxon>Bacillariophyta</taxon>
        <taxon>Coscinodiscophyceae</taxon>
        <taxon>Thalassiosirophycidae</taxon>
        <taxon>Thalassiosirales</taxon>
        <taxon>Skeletonemataceae</taxon>
        <taxon>Skeletonema</taxon>
        <taxon>Skeletonema marinoi-dohrnii complex</taxon>
    </lineage>
</organism>
<dbReference type="InterPro" id="IPR023299">
    <property type="entry name" value="ATPase_P-typ_cyto_dom_N"/>
</dbReference>
<evidence type="ECO:0000256" key="6">
    <source>
        <dbReference type="ARBA" id="ARBA00022840"/>
    </source>
</evidence>
<feature type="transmembrane region" description="Helical" evidence="10">
    <location>
        <begin position="713"/>
        <end position="733"/>
    </location>
</feature>
<proteinExistence type="inferred from homology"/>
<feature type="domain" description="HMA" evidence="13">
    <location>
        <begin position="232"/>
        <end position="298"/>
    </location>
</feature>
<feature type="transmembrane region" description="Helical" evidence="10">
    <location>
        <begin position="683"/>
        <end position="701"/>
    </location>
</feature>
<dbReference type="GO" id="GO:0019829">
    <property type="term" value="F:ATPase-coupled monoatomic cation transmembrane transporter activity"/>
    <property type="evidence" value="ECO:0007669"/>
    <property type="project" value="InterPro"/>
</dbReference>
<dbReference type="Gene3D" id="3.30.70.100">
    <property type="match status" value="1"/>
</dbReference>
<evidence type="ECO:0000256" key="9">
    <source>
        <dbReference type="ARBA" id="ARBA00023136"/>
    </source>
</evidence>
<feature type="compositionally biased region" description="Basic residues" evidence="12">
    <location>
        <begin position="13"/>
        <end position="23"/>
    </location>
</feature>
<dbReference type="SFLD" id="SFLDS00003">
    <property type="entry name" value="Haloacid_Dehalogenase"/>
    <property type="match status" value="1"/>
</dbReference>
<dbReference type="AlphaFoldDB" id="A0AAD8Y236"/>
<comment type="subcellular location">
    <subcellularLocation>
        <location evidence="1">Membrane</location>
        <topology evidence="1">Multi-pass membrane protein</topology>
    </subcellularLocation>
</comment>
<feature type="region of interest" description="Disordered" evidence="12">
    <location>
        <begin position="608"/>
        <end position="634"/>
    </location>
</feature>
<dbReference type="SFLD" id="SFLDF00027">
    <property type="entry name" value="p-type_atpase"/>
    <property type="match status" value="1"/>
</dbReference>
<dbReference type="InterPro" id="IPR036412">
    <property type="entry name" value="HAD-like_sf"/>
</dbReference>
<dbReference type="InterPro" id="IPR036163">
    <property type="entry name" value="HMA_dom_sf"/>
</dbReference>
<dbReference type="SUPFAM" id="SSF55008">
    <property type="entry name" value="HMA, heavy metal-associated domain"/>
    <property type="match status" value="1"/>
</dbReference>
<dbReference type="SFLD" id="SFLDG00002">
    <property type="entry name" value="C1.7:_P-type_atpase_like"/>
    <property type="match status" value="1"/>
</dbReference>
<dbReference type="NCBIfam" id="TIGR01494">
    <property type="entry name" value="ATPase_P-type"/>
    <property type="match status" value="1"/>
</dbReference>
<dbReference type="Proteomes" id="UP001224775">
    <property type="component" value="Unassembled WGS sequence"/>
</dbReference>